<feature type="transmembrane region" description="Helical" evidence="2">
    <location>
        <begin position="25"/>
        <end position="46"/>
    </location>
</feature>
<dbReference type="Proteomes" id="UP000053171">
    <property type="component" value="Unassembled WGS sequence"/>
</dbReference>
<keyword evidence="2" id="KW-1133">Transmembrane helix</keyword>
<proteinExistence type="predicted"/>
<dbReference type="AlphaFoldDB" id="A0A199NTU5"/>
<dbReference type="InterPro" id="IPR009936">
    <property type="entry name" value="DUF1468"/>
</dbReference>
<reference evidence="4" key="1">
    <citation type="submission" date="2016-06" db="EMBL/GenBank/DDBJ databases">
        <title>Identification of putative biosynthetic pathways for the production of bioactive secondary metabolites by the marine actinomycete Kocuria kristinae RUTW2-3.</title>
        <authorList>
            <person name="Waterworth S.C."/>
            <person name="Walmsley T.A."/>
            <person name="Matongo T."/>
            <person name="Davies-Coleman M.T."/>
            <person name="Dorrington R.A."/>
        </authorList>
    </citation>
    <scope>NUCLEOTIDE SEQUENCE [LARGE SCALE GENOMIC DNA]</scope>
    <source>
        <strain evidence="4">RUTW2-3</strain>
    </source>
</reference>
<feature type="region of interest" description="Disordered" evidence="1">
    <location>
        <begin position="87"/>
        <end position="109"/>
    </location>
</feature>
<keyword evidence="5" id="KW-1185">Reference proteome</keyword>
<dbReference type="EMBL" id="LJBJ02000003">
    <property type="protein sequence ID" value="OAX52509.1"/>
    <property type="molecule type" value="Genomic_DNA"/>
</dbReference>
<feature type="transmembrane region" description="Helical" evidence="2">
    <location>
        <begin position="58"/>
        <end position="79"/>
    </location>
</feature>
<feature type="transmembrane region" description="Helical" evidence="2">
    <location>
        <begin position="159"/>
        <end position="176"/>
    </location>
</feature>
<dbReference type="Pfam" id="PF07331">
    <property type="entry name" value="TctB"/>
    <property type="match status" value="1"/>
</dbReference>
<gene>
    <name evidence="4" type="ORF">AN277_0202540</name>
</gene>
<evidence type="ECO:0000259" key="3">
    <source>
        <dbReference type="Pfam" id="PF07331"/>
    </source>
</evidence>
<keyword evidence="2" id="KW-0472">Membrane</keyword>
<feature type="compositionally biased region" description="Low complexity" evidence="1">
    <location>
        <begin position="96"/>
        <end position="107"/>
    </location>
</feature>
<dbReference type="RefSeq" id="WP_064724973.1">
    <property type="nucleotide sequence ID" value="NZ_LJBJ02000003.1"/>
</dbReference>
<feature type="transmembrane region" description="Helical" evidence="2">
    <location>
        <begin position="119"/>
        <end position="147"/>
    </location>
</feature>
<evidence type="ECO:0000256" key="2">
    <source>
        <dbReference type="SAM" id="Phobius"/>
    </source>
</evidence>
<keyword evidence="2" id="KW-0812">Transmembrane</keyword>
<evidence type="ECO:0000256" key="1">
    <source>
        <dbReference type="SAM" id="MobiDB-lite"/>
    </source>
</evidence>
<feature type="domain" description="DUF1468" evidence="3">
    <location>
        <begin position="26"/>
        <end position="185"/>
    </location>
</feature>
<sequence length="193" mass="20128">MSTASSTRAPRSRPTETRPRWARELIMPAVLAAVATYLLIGCAAMEVPDSTAFPGPRFFPLVIAVGILVLTVAEVVRIVRSRTRPATEADDDDADAAAGAVTAGEGEPPTAPGFSWASLAWVVGGFLIFALLLETLGWVIGGGLLFWAVARGFGARRDLVSLVAGLTVSSLAYILFDMVLGLNLPSGILGGGF</sequence>
<comment type="caution">
    <text evidence="4">The sequence shown here is derived from an EMBL/GenBank/DDBJ whole genome shotgun (WGS) entry which is preliminary data.</text>
</comment>
<accession>A0A199NTU5</accession>
<evidence type="ECO:0000313" key="4">
    <source>
        <dbReference type="EMBL" id="OAX52509.1"/>
    </source>
</evidence>
<protein>
    <recommendedName>
        <fullName evidence="3">DUF1468 domain-containing protein</fullName>
    </recommendedName>
</protein>
<evidence type="ECO:0000313" key="5">
    <source>
        <dbReference type="Proteomes" id="UP000053171"/>
    </source>
</evidence>
<organism evidence="4 5">
    <name type="scientific">Rothia kristinae</name>
    <dbReference type="NCBI Taxonomy" id="37923"/>
    <lineage>
        <taxon>Bacteria</taxon>
        <taxon>Bacillati</taxon>
        <taxon>Actinomycetota</taxon>
        <taxon>Actinomycetes</taxon>
        <taxon>Micrococcales</taxon>
        <taxon>Micrococcaceae</taxon>
        <taxon>Rothia</taxon>
    </lineage>
</organism>
<name>A0A199NTU5_9MICC</name>